<organism evidence="1 2">
    <name type="scientific">Scytalidium lignicola</name>
    <name type="common">Hyphomycete</name>
    <dbReference type="NCBI Taxonomy" id="5539"/>
    <lineage>
        <taxon>Eukaryota</taxon>
        <taxon>Fungi</taxon>
        <taxon>Dikarya</taxon>
        <taxon>Ascomycota</taxon>
        <taxon>Pezizomycotina</taxon>
        <taxon>Leotiomycetes</taxon>
        <taxon>Leotiomycetes incertae sedis</taxon>
        <taxon>Scytalidium</taxon>
    </lineage>
</organism>
<comment type="caution">
    <text evidence="1">The sequence shown here is derived from an EMBL/GenBank/DDBJ whole genome shotgun (WGS) entry which is preliminary data.</text>
</comment>
<accession>A0A3E2HIP9</accession>
<keyword evidence="2" id="KW-1185">Reference proteome</keyword>
<name>A0A3E2HIP9_SCYLI</name>
<reference evidence="1 2" key="1">
    <citation type="submission" date="2018-05" db="EMBL/GenBank/DDBJ databases">
        <title>Draft genome sequence of Scytalidium lignicola DSM 105466, a ubiquitous saprotrophic fungus.</title>
        <authorList>
            <person name="Buettner E."/>
            <person name="Gebauer A.M."/>
            <person name="Hofrichter M."/>
            <person name="Liers C."/>
            <person name="Kellner H."/>
        </authorList>
    </citation>
    <scope>NUCLEOTIDE SEQUENCE [LARGE SCALE GENOMIC DNA]</scope>
    <source>
        <strain evidence="1 2">DSM 105466</strain>
    </source>
</reference>
<proteinExistence type="predicted"/>
<feature type="non-terminal residue" evidence="1">
    <location>
        <position position="317"/>
    </location>
</feature>
<gene>
    <name evidence="1" type="ORF">B7463_g3025</name>
</gene>
<feature type="non-terminal residue" evidence="1">
    <location>
        <position position="1"/>
    </location>
</feature>
<dbReference type="AlphaFoldDB" id="A0A3E2HIP9"/>
<evidence type="ECO:0000313" key="2">
    <source>
        <dbReference type="Proteomes" id="UP000258309"/>
    </source>
</evidence>
<dbReference type="OrthoDB" id="5416084at2759"/>
<dbReference type="EMBL" id="NCSJ02000037">
    <property type="protein sequence ID" value="RFU33306.1"/>
    <property type="molecule type" value="Genomic_DNA"/>
</dbReference>
<sequence length="317" mass="36428">MTSVISTNPHTPLISALTTFYTLLTDLCYVSPSDLVLPSITTRRHPPNTINRAAALRHGFSNAAVDLAYQIPYITSDSYEFDGSTVCLCYIIPPGKEIVPTHGIVPDDGIEEDEVGEEPWDFARDPTYQERNDIFTGHNALMLTRGLLYGKELVYDLDKRTITAWNHIDTPEPWTNVPAYEMTSWENPLYQWIYSFLTLSFLPFNESLLFPLPPVEERGYNGVNPTERDLISWERAMNVRVKEREFEDVYVSCGWNGDAANKLGSDMTNNGQSSSRVWERLEEARKEVVKHFRGDEFEKMSKEWKENVYDKIPFNYA</sequence>
<evidence type="ECO:0000313" key="1">
    <source>
        <dbReference type="EMBL" id="RFU33306.1"/>
    </source>
</evidence>
<protein>
    <submittedName>
        <fullName evidence="1">Uncharacterized protein</fullName>
    </submittedName>
</protein>
<dbReference type="Proteomes" id="UP000258309">
    <property type="component" value="Unassembled WGS sequence"/>
</dbReference>